<evidence type="ECO:0000256" key="8">
    <source>
        <dbReference type="RuleBase" id="RU003471"/>
    </source>
</evidence>
<dbReference type="AlphaFoldDB" id="A0A7W7T3K9"/>
<keyword evidence="12" id="KW-1185">Reference proteome</keyword>
<dbReference type="GO" id="GO:0004867">
    <property type="term" value="F:serine-type endopeptidase inhibitor activity"/>
    <property type="evidence" value="ECO:0007669"/>
    <property type="project" value="UniProtKB-KW"/>
</dbReference>
<dbReference type="InterPro" id="IPR036819">
    <property type="entry name" value="Subtilisin_inhibitor-like_sf"/>
</dbReference>
<dbReference type="InterPro" id="IPR000691">
    <property type="entry name" value="Prot_inh_I16_SSI"/>
</dbReference>
<keyword evidence="5 8" id="KW-0646">Protease inhibitor</keyword>
<evidence type="ECO:0000256" key="9">
    <source>
        <dbReference type="SAM" id="SignalP"/>
    </source>
</evidence>
<dbReference type="PRINTS" id="PR00294">
    <property type="entry name" value="SSBTLNINHBTR"/>
</dbReference>
<evidence type="ECO:0000256" key="2">
    <source>
        <dbReference type="ARBA" id="ARBA00010472"/>
    </source>
</evidence>
<feature type="signal peptide" evidence="9">
    <location>
        <begin position="1"/>
        <end position="25"/>
    </location>
</feature>
<proteinExistence type="inferred from homology"/>
<dbReference type="SUPFAM" id="SSF55399">
    <property type="entry name" value="Subtilisin inhibitor"/>
    <property type="match status" value="1"/>
</dbReference>
<evidence type="ECO:0000256" key="6">
    <source>
        <dbReference type="ARBA" id="ARBA00022900"/>
    </source>
</evidence>
<keyword evidence="6 8" id="KW-0722">Serine protease inhibitor</keyword>
<protein>
    <recommendedName>
        <fullName evidence="10">Subtilisin inhibitor domain-containing protein</fullName>
    </recommendedName>
</protein>
<organism evidence="11 12">
    <name type="scientific">Saccharothrix violaceirubra</name>
    <dbReference type="NCBI Taxonomy" id="413306"/>
    <lineage>
        <taxon>Bacteria</taxon>
        <taxon>Bacillati</taxon>
        <taxon>Actinomycetota</taxon>
        <taxon>Actinomycetes</taxon>
        <taxon>Pseudonocardiales</taxon>
        <taxon>Pseudonocardiaceae</taxon>
        <taxon>Saccharothrix</taxon>
    </lineage>
</organism>
<dbReference type="Gene3D" id="3.30.350.10">
    <property type="entry name" value="Subtilisin inhibitor-like"/>
    <property type="match status" value="1"/>
</dbReference>
<dbReference type="RefSeq" id="WP_184669642.1">
    <property type="nucleotide sequence ID" value="NZ_BAABAI010000002.1"/>
</dbReference>
<name>A0A7W7T3K9_9PSEU</name>
<evidence type="ECO:0000256" key="4">
    <source>
        <dbReference type="ARBA" id="ARBA00022525"/>
    </source>
</evidence>
<evidence type="ECO:0000256" key="1">
    <source>
        <dbReference type="ARBA" id="ARBA00004613"/>
    </source>
</evidence>
<dbReference type="PROSITE" id="PS51257">
    <property type="entry name" value="PROKAR_LIPOPROTEIN"/>
    <property type="match status" value="1"/>
</dbReference>
<comment type="similarity">
    <text evidence="2 8">Belongs to the protease inhibitor I16 (SSI) family.</text>
</comment>
<evidence type="ECO:0000313" key="11">
    <source>
        <dbReference type="EMBL" id="MBB4965918.1"/>
    </source>
</evidence>
<keyword evidence="7" id="KW-1015">Disulfide bond</keyword>
<sequence>MSIRSTVVACVTVTACVVLAVPAQAAGVRIGSPTPKAVGPAKYTLMLSGADHTWSRAIKLNCPTDVDGHLHPFGDQACADLASVDGDPGRMHRAQVKCTPEYGRLTASLSGVHAGRTVKWSRTFRDECALYGATNTVFRF</sequence>
<comment type="caution">
    <text evidence="11">The sequence shown here is derived from an EMBL/GenBank/DDBJ whole genome shotgun (WGS) entry which is preliminary data.</text>
</comment>
<evidence type="ECO:0000256" key="7">
    <source>
        <dbReference type="ARBA" id="ARBA00023157"/>
    </source>
</evidence>
<feature type="domain" description="Subtilisin inhibitor" evidence="10">
    <location>
        <begin position="53"/>
        <end position="125"/>
    </location>
</feature>
<reference evidence="11 12" key="1">
    <citation type="submission" date="2020-08" db="EMBL/GenBank/DDBJ databases">
        <title>Sequencing the genomes of 1000 actinobacteria strains.</title>
        <authorList>
            <person name="Klenk H.-P."/>
        </authorList>
    </citation>
    <scope>NUCLEOTIDE SEQUENCE [LARGE SCALE GENOMIC DNA]</scope>
    <source>
        <strain evidence="11 12">DSM 45084</strain>
    </source>
</reference>
<dbReference type="GO" id="GO:0005576">
    <property type="term" value="C:extracellular region"/>
    <property type="evidence" value="ECO:0007669"/>
    <property type="project" value="UniProtKB-SubCell"/>
</dbReference>
<evidence type="ECO:0000259" key="10">
    <source>
        <dbReference type="Pfam" id="PF00720"/>
    </source>
</evidence>
<evidence type="ECO:0000313" key="12">
    <source>
        <dbReference type="Proteomes" id="UP000542674"/>
    </source>
</evidence>
<gene>
    <name evidence="11" type="ORF">F4559_003277</name>
</gene>
<comment type="subcellular location">
    <subcellularLocation>
        <location evidence="1">Secreted</location>
    </subcellularLocation>
</comment>
<keyword evidence="4" id="KW-0964">Secreted</keyword>
<evidence type="ECO:0000256" key="3">
    <source>
        <dbReference type="ARBA" id="ARBA00011738"/>
    </source>
</evidence>
<keyword evidence="9" id="KW-0732">Signal</keyword>
<dbReference type="InterPro" id="IPR023549">
    <property type="entry name" value="Subtilisin_inhibitor"/>
</dbReference>
<comment type="subunit">
    <text evidence="3">Homodimer.</text>
</comment>
<dbReference type="Proteomes" id="UP000542674">
    <property type="component" value="Unassembled WGS sequence"/>
</dbReference>
<feature type="chain" id="PRO_5030909113" description="Subtilisin inhibitor domain-containing protein" evidence="9">
    <location>
        <begin position="26"/>
        <end position="140"/>
    </location>
</feature>
<dbReference type="Pfam" id="PF00720">
    <property type="entry name" value="SSI"/>
    <property type="match status" value="1"/>
</dbReference>
<evidence type="ECO:0000256" key="5">
    <source>
        <dbReference type="ARBA" id="ARBA00022690"/>
    </source>
</evidence>
<dbReference type="EMBL" id="JACHJS010000001">
    <property type="protein sequence ID" value="MBB4965918.1"/>
    <property type="molecule type" value="Genomic_DNA"/>
</dbReference>
<accession>A0A7W7T3K9</accession>